<dbReference type="InterPro" id="IPR008969">
    <property type="entry name" value="CarboxyPept-like_regulatory"/>
</dbReference>
<evidence type="ECO:0000313" key="3">
    <source>
        <dbReference type="Proteomes" id="UP000177117"/>
    </source>
</evidence>
<name>A0A1F8EJL9_9BACT</name>
<dbReference type="EMBL" id="MGJD01000011">
    <property type="protein sequence ID" value="OGN01034.1"/>
    <property type="molecule type" value="Genomic_DNA"/>
</dbReference>
<dbReference type="NCBIfam" id="TIGR02532">
    <property type="entry name" value="IV_pilin_GFxxxE"/>
    <property type="match status" value="1"/>
</dbReference>
<comment type="caution">
    <text evidence="2">The sequence shown here is derived from an EMBL/GenBank/DDBJ whole genome shotgun (WGS) entry which is preliminary data.</text>
</comment>
<feature type="transmembrane region" description="Helical" evidence="1">
    <location>
        <begin position="12"/>
        <end position="29"/>
    </location>
</feature>
<keyword evidence="1" id="KW-0472">Membrane</keyword>
<reference evidence="2 3" key="1">
    <citation type="journal article" date="2016" name="Nat. Commun.">
        <title>Thousands of microbial genomes shed light on interconnected biogeochemical processes in an aquifer system.</title>
        <authorList>
            <person name="Anantharaman K."/>
            <person name="Brown C.T."/>
            <person name="Hug L.A."/>
            <person name="Sharon I."/>
            <person name="Castelle C.J."/>
            <person name="Probst A.J."/>
            <person name="Thomas B.C."/>
            <person name="Singh A."/>
            <person name="Wilkins M.J."/>
            <person name="Karaoz U."/>
            <person name="Brodie E.L."/>
            <person name="Williams K.H."/>
            <person name="Hubbard S.S."/>
            <person name="Banfield J.F."/>
        </authorList>
    </citation>
    <scope>NUCLEOTIDE SEQUENCE [LARGE SCALE GENOMIC DNA]</scope>
</reference>
<dbReference type="InterPro" id="IPR012902">
    <property type="entry name" value="N_methyl_site"/>
</dbReference>
<evidence type="ECO:0000256" key="1">
    <source>
        <dbReference type="SAM" id="Phobius"/>
    </source>
</evidence>
<organism evidence="2 3">
    <name type="scientific">Candidatus Yanofskybacteria bacterium RIFCSPHIGHO2_01_FULL_41_53</name>
    <dbReference type="NCBI Taxonomy" id="1802663"/>
    <lineage>
        <taxon>Bacteria</taxon>
        <taxon>Candidatus Yanofskyibacteriota</taxon>
    </lineage>
</organism>
<accession>A0A1F8EJL9</accession>
<proteinExistence type="predicted"/>
<evidence type="ECO:0000313" key="2">
    <source>
        <dbReference type="EMBL" id="OGN01034.1"/>
    </source>
</evidence>
<keyword evidence="1" id="KW-0812">Transmembrane</keyword>
<dbReference type="PROSITE" id="PS00409">
    <property type="entry name" value="PROKAR_NTER_METHYL"/>
    <property type="match status" value="1"/>
</dbReference>
<dbReference type="Gene3D" id="2.60.40.1120">
    <property type="entry name" value="Carboxypeptidase-like, regulatory domain"/>
    <property type="match status" value="1"/>
</dbReference>
<keyword evidence="1" id="KW-1133">Transmembrane helix</keyword>
<dbReference type="SUPFAM" id="SSF49464">
    <property type="entry name" value="Carboxypeptidase regulatory domain-like"/>
    <property type="match status" value="1"/>
</dbReference>
<sequence>MNNRGFTLIETLIAITILAIVSTAIYFSYSNVLEIFSASYLNLTALSLLDSELELIRNMPYTDVGVQGGVPAGVIAAAKNINYSNIDFVVKTAIRNIDDSFDGTQGGSPNDTAPADYKLVELEITCPTCPRFIPARATTTVAPQGLETVTNNGTLIIRAIDASGQPVVEASVLVINNSISPAININDVTDSSGFFKIIDTPPSSAGYAVTVSKSGYSTDRNYRPGDPLNPNPLKPYATVVAEQITQTSFIIDRVSVLNVKTQDKFCVGIGNIGFLQTGQKLIGTNPDVFKYSLVHTTDSTGNKTVGNLEFDAYDFKNQSAVNEISGFSPMTPIAVDPDGTYGLTWLIEPKSPSAITVTVVDQNDQPINDAKVTLTKTGFSDEKYTGRKFVVYTDWSGGNFDSKSINIEEADPAGELRIKDLGGGKYASMSDEWLVSKTLDFGTSDVDFYNLIFNPTSQPAQTSLKIQIATNNDNSTWNFVGPDGTSNTYYTINGIQIYQGHNDKRYLRYKIVLRTDDENVTPSFQDLALDFNSSCVPEGQSYFSGLNQGTYKIKIEKAGYQTFNDNSVGINANWIDYRAVLSP</sequence>
<dbReference type="Proteomes" id="UP000177117">
    <property type="component" value="Unassembled WGS sequence"/>
</dbReference>
<protein>
    <submittedName>
        <fullName evidence="2">Uncharacterized protein</fullName>
    </submittedName>
</protein>
<dbReference type="Pfam" id="PF07963">
    <property type="entry name" value="N_methyl"/>
    <property type="match status" value="1"/>
</dbReference>
<dbReference type="AlphaFoldDB" id="A0A1F8EJL9"/>
<gene>
    <name evidence="2" type="ORF">A2650_02240</name>
</gene>